<dbReference type="InterPro" id="IPR050238">
    <property type="entry name" value="DNA_Rep/Repair_Clamp_Loader"/>
</dbReference>
<name>A0A926HMY9_9FIRM</name>
<reference evidence="14" key="1">
    <citation type="submission" date="2020-08" db="EMBL/GenBank/DDBJ databases">
        <title>Genome public.</title>
        <authorList>
            <person name="Liu C."/>
            <person name="Sun Q."/>
        </authorList>
    </citation>
    <scope>NUCLEOTIDE SEQUENCE</scope>
    <source>
        <strain evidence="14">NSJ-44</strain>
    </source>
</reference>
<keyword evidence="3 14" id="KW-0808">Transferase</keyword>
<dbReference type="Gene3D" id="1.10.8.60">
    <property type="match status" value="1"/>
</dbReference>
<dbReference type="Pfam" id="PF22608">
    <property type="entry name" value="DNAX_ATPase_lid"/>
    <property type="match status" value="1"/>
</dbReference>
<keyword evidence="5" id="KW-0235">DNA replication</keyword>
<keyword evidence="4 14" id="KW-0548">Nucleotidyltransferase</keyword>
<dbReference type="InterPro" id="IPR012763">
    <property type="entry name" value="DNA_pol_III_sug/sutau_N"/>
</dbReference>
<dbReference type="GO" id="GO:0006261">
    <property type="term" value="P:DNA-templated DNA replication"/>
    <property type="evidence" value="ECO:0007669"/>
    <property type="project" value="TreeGrafter"/>
</dbReference>
<evidence type="ECO:0000256" key="7">
    <source>
        <dbReference type="ARBA" id="ARBA00022741"/>
    </source>
</evidence>
<evidence type="ECO:0000313" key="14">
    <source>
        <dbReference type="EMBL" id="MBC8528606.1"/>
    </source>
</evidence>
<dbReference type="InterPro" id="IPR045085">
    <property type="entry name" value="HLD_clamp_pol_III_gamma_tau"/>
</dbReference>
<organism evidence="14 15">
    <name type="scientific">Luoshenia tenuis</name>
    <dbReference type="NCBI Taxonomy" id="2763654"/>
    <lineage>
        <taxon>Bacteria</taxon>
        <taxon>Bacillati</taxon>
        <taxon>Bacillota</taxon>
        <taxon>Clostridia</taxon>
        <taxon>Christensenellales</taxon>
        <taxon>Christensenellaceae</taxon>
        <taxon>Luoshenia</taxon>
    </lineage>
</organism>
<dbReference type="AlphaFoldDB" id="A0A926HMY9"/>
<dbReference type="Gene3D" id="3.40.50.300">
    <property type="entry name" value="P-loop containing nucleotide triphosphate hydrolases"/>
    <property type="match status" value="1"/>
</dbReference>
<dbReference type="RefSeq" id="WP_249284590.1">
    <property type="nucleotide sequence ID" value="NZ_JACRSO010000001.1"/>
</dbReference>
<dbReference type="InterPro" id="IPR001270">
    <property type="entry name" value="ClpA/B"/>
</dbReference>
<dbReference type="GO" id="GO:0009360">
    <property type="term" value="C:DNA polymerase III complex"/>
    <property type="evidence" value="ECO:0007669"/>
    <property type="project" value="InterPro"/>
</dbReference>
<dbReference type="EMBL" id="JACRSO010000001">
    <property type="protein sequence ID" value="MBC8528606.1"/>
    <property type="molecule type" value="Genomic_DNA"/>
</dbReference>
<dbReference type="PRINTS" id="PR00300">
    <property type="entry name" value="CLPPROTEASEA"/>
</dbReference>
<gene>
    <name evidence="14" type="primary">dnaX</name>
    <name evidence="14" type="ORF">H8699_04035</name>
</gene>
<keyword evidence="15" id="KW-1185">Reference proteome</keyword>
<dbReference type="GO" id="GO:0003677">
    <property type="term" value="F:DNA binding"/>
    <property type="evidence" value="ECO:0007669"/>
    <property type="project" value="InterPro"/>
</dbReference>
<sequence>MMDHYRALYRRFRPARFGQVLGQEHVARTLRNQVASGHIAHAFLFCGPRGTGKTSLAKIFAKAINCQNPQEGEPCLECPTCTAGENNMDVVEIDAASNNGVDEIRDLRDKVRFPPSMGRYKVYIIDEVHMLSPGAFNALLKTLEEPPAHAVFILATTEAQRLPATIVSRCQRFDFRRIDVATMVGRLQDMTRELEVKISPEALALIARAAEGDMRDCLSLLDQSLAFSPDGVEEKDVVQLLGAADPAALSQMVRAMLHGDERGTITSLADLLSGGADLGFLIKELAEELRRLLLCQLLDKPEQLLVCDTQTVDRLRKEGMGIPQAAIMRAIELLLHCEAELRFAAQPRLIAEWTLLRICRASDEDSITALCERVARLEEALQSGSFVPAGDVPSTPVQDAPPPPDEAPPQADEGALPLPQEEPAVAETPPAPSAPAQPLGQEQVMEELSRRVKREKIALFSALQKGSFSGVEGNLFKLNFAPENEIFANMVEMEVNRKFIEGILQELLGQEVRLQCKIVEEKKDPKQANPALKRLEELFGKDSIEIVED</sequence>
<evidence type="ECO:0000256" key="2">
    <source>
        <dbReference type="ARBA" id="ARBA00012417"/>
    </source>
</evidence>
<evidence type="ECO:0000256" key="6">
    <source>
        <dbReference type="ARBA" id="ARBA00022723"/>
    </source>
</evidence>
<evidence type="ECO:0000256" key="9">
    <source>
        <dbReference type="ARBA" id="ARBA00022840"/>
    </source>
</evidence>
<evidence type="ECO:0000256" key="8">
    <source>
        <dbReference type="ARBA" id="ARBA00022833"/>
    </source>
</evidence>
<comment type="caution">
    <text evidence="14">The sequence shown here is derived from an EMBL/GenBank/DDBJ whole genome shotgun (WGS) entry which is preliminary data.</text>
</comment>
<dbReference type="Pfam" id="PF13177">
    <property type="entry name" value="DNA_pol3_delta2"/>
    <property type="match status" value="1"/>
</dbReference>
<evidence type="ECO:0000256" key="11">
    <source>
        <dbReference type="ARBA" id="ARBA00049244"/>
    </source>
</evidence>
<dbReference type="Pfam" id="PF12169">
    <property type="entry name" value="DNA_pol3_gamma3"/>
    <property type="match status" value="1"/>
</dbReference>
<evidence type="ECO:0000256" key="12">
    <source>
        <dbReference type="SAM" id="MobiDB-lite"/>
    </source>
</evidence>
<evidence type="ECO:0000256" key="1">
    <source>
        <dbReference type="ARBA" id="ARBA00006360"/>
    </source>
</evidence>
<evidence type="ECO:0000313" key="15">
    <source>
        <dbReference type="Proteomes" id="UP000654279"/>
    </source>
</evidence>
<dbReference type="GO" id="GO:0005524">
    <property type="term" value="F:ATP binding"/>
    <property type="evidence" value="ECO:0007669"/>
    <property type="project" value="UniProtKB-KW"/>
</dbReference>
<dbReference type="NCBIfam" id="TIGR02397">
    <property type="entry name" value="dnaX_nterm"/>
    <property type="match status" value="1"/>
</dbReference>
<evidence type="ECO:0000256" key="10">
    <source>
        <dbReference type="ARBA" id="ARBA00022932"/>
    </source>
</evidence>
<protein>
    <recommendedName>
        <fullName evidence="2">DNA-directed DNA polymerase</fullName>
        <ecNumber evidence="2">2.7.7.7</ecNumber>
    </recommendedName>
</protein>
<keyword evidence="7" id="KW-0547">Nucleotide-binding</keyword>
<feature type="region of interest" description="Disordered" evidence="12">
    <location>
        <begin position="385"/>
        <end position="416"/>
    </location>
</feature>
<dbReference type="InterPro" id="IPR008921">
    <property type="entry name" value="DNA_pol3_clamp-load_cplx_C"/>
</dbReference>
<evidence type="ECO:0000256" key="5">
    <source>
        <dbReference type="ARBA" id="ARBA00022705"/>
    </source>
</evidence>
<dbReference type="PANTHER" id="PTHR11669:SF0">
    <property type="entry name" value="PROTEIN STICHEL-LIKE 2"/>
    <property type="match status" value="1"/>
</dbReference>
<keyword evidence="8" id="KW-0862">Zinc</keyword>
<comment type="catalytic activity">
    <reaction evidence="11">
        <text>DNA(n) + a 2'-deoxyribonucleoside 5'-triphosphate = DNA(n+1) + diphosphate</text>
        <dbReference type="Rhea" id="RHEA:22508"/>
        <dbReference type="Rhea" id="RHEA-COMP:17339"/>
        <dbReference type="Rhea" id="RHEA-COMP:17340"/>
        <dbReference type="ChEBI" id="CHEBI:33019"/>
        <dbReference type="ChEBI" id="CHEBI:61560"/>
        <dbReference type="ChEBI" id="CHEBI:173112"/>
        <dbReference type="EC" id="2.7.7.7"/>
    </reaction>
</comment>
<evidence type="ECO:0000259" key="13">
    <source>
        <dbReference type="SMART" id="SM00382"/>
    </source>
</evidence>
<dbReference type="SUPFAM" id="SSF48019">
    <property type="entry name" value="post-AAA+ oligomerization domain-like"/>
    <property type="match status" value="1"/>
</dbReference>
<dbReference type="GO" id="GO:0046872">
    <property type="term" value="F:metal ion binding"/>
    <property type="evidence" value="ECO:0007669"/>
    <property type="project" value="UniProtKB-KW"/>
</dbReference>
<dbReference type="FunFam" id="3.40.50.300:FF:000014">
    <property type="entry name" value="DNA polymerase III subunit gamma/tau"/>
    <property type="match status" value="1"/>
</dbReference>
<feature type="domain" description="AAA+ ATPase" evidence="13">
    <location>
        <begin position="39"/>
        <end position="179"/>
    </location>
</feature>
<dbReference type="Gene3D" id="1.20.272.10">
    <property type="match status" value="1"/>
</dbReference>
<keyword evidence="6" id="KW-0479">Metal-binding</keyword>
<dbReference type="InterPro" id="IPR003593">
    <property type="entry name" value="AAA+_ATPase"/>
</dbReference>
<dbReference type="SMART" id="SM00382">
    <property type="entry name" value="AAA"/>
    <property type="match status" value="1"/>
</dbReference>
<dbReference type="PANTHER" id="PTHR11669">
    <property type="entry name" value="REPLICATION FACTOR C / DNA POLYMERASE III GAMMA-TAU SUBUNIT"/>
    <property type="match status" value="1"/>
</dbReference>
<evidence type="ECO:0000256" key="3">
    <source>
        <dbReference type="ARBA" id="ARBA00022679"/>
    </source>
</evidence>
<accession>A0A926HMY9</accession>
<evidence type="ECO:0000256" key="4">
    <source>
        <dbReference type="ARBA" id="ARBA00022695"/>
    </source>
</evidence>
<dbReference type="NCBIfam" id="NF004046">
    <property type="entry name" value="PRK05563.1"/>
    <property type="match status" value="1"/>
</dbReference>
<dbReference type="CDD" id="cd00009">
    <property type="entry name" value="AAA"/>
    <property type="match status" value="1"/>
</dbReference>
<dbReference type="InterPro" id="IPR022754">
    <property type="entry name" value="DNA_pol_III_gamma-3"/>
</dbReference>
<dbReference type="EC" id="2.7.7.7" evidence="2"/>
<comment type="similarity">
    <text evidence="1">Belongs to the DnaX/STICHEL family.</text>
</comment>
<dbReference type="InterPro" id="IPR027417">
    <property type="entry name" value="P-loop_NTPase"/>
</dbReference>
<keyword evidence="9" id="KW-0067">ATP-binding</keyword>
<dbReference type="GO" id="GO:0003887">
    <property type="term" value="F:DNA-directed DNA polymerase activity"/>
    <property type="evidence" value="ECO:0007669"/>
    <property type="project" value="UniProtKB-KW"/>
</dbReference>
<keyword evidence="10" id="KW-0239">DNA-directed DNA polymerase</keyword>
<dbReference type="SUPFAM" id="SSF52540">
    <property type="entry name" value="P-loop containing nucleoside triphosphate hydrolases"/>
    <property type="match status" value="1"/>
</dbReference>
<dbReference type="CDD" id="cd18137">
    <property type="entry name" value="HLD_clamp_pol_III_gamma_tau"/>
    <property type="match status" value="1"/>
</dbReference>
<dbReference type="Proteomes" id="UP000654279">
    <property type="component" value="Unassembled WGS sequence"/>
</dbReference>
<proteinExistence type="inferred from homology"/>